<sequence length="132" mass="14622">MTEAYLHRALIVDDSQAVRTSVQLELKKLDVSSDCAESGEQALAFLNGNGQYDIIFLDVVLPGVDGYNLCKTIKKDKRRKYTPVVMLTGKSSPFDRVRGKLSGCDTYLTKPVSRGDFQDVVQKYLSQAKGVV</sequence>
<dbReference type="InterPro" id="IPR001789">
    <property type="entry name" value="Sig_transdc_resp-reg_receiver"/>
</dbReference>
<dbReference type="HOGENOM" id="CLU_000445_69_17_7"/>
<dbReference type="Pfam" id="PF00072">
    <property type="entry name" value="Response_reg"/>
    <property type="match status" value="1"/>
</dbReference>
<feature type="modified residue" description="4-aspartylphosphate" evidence="2">
    <location>
        <position position="58"/>
    </location>
</feature>
<dbReference type="PANTHER" id="PTHR44591:SF3">
    <property type="entry name" value="RESPONSE REGULATORY DOMAIN-CONTAINING PROTEIN"/>
    <property type="match status" value="1"/>
</dbReference>
<evidence type="ECO:0000259" key="3">
    <source>
        <dbReference type="PROSITE" id="PS50110"/>
    </source>
</evidence>
<dbReference type="InterPro" id="IPR011006">
    <property type="entry name" value="CheY-like_superfamily"/>
</dbReference>
<name>W4MG64_9BACT</name>
<proteinExistence type="predicted"/>
<dbReference type="Gene3D" id="3.40.50.2300">
    <property type="match status" value="1"/>
</dbReference>
<evidence type="ECO:0000313" key="5">
    <source>
        <dbReference type="Proteomes" id="UP000019140"/>
    </source>
</evidence>
<dbReference type="SUPFAM" id="SSF52172">
    <property type="entry name" value="CheY-like"/>
    <property type="match status" value="1"/>
</dbReference>
<dbReference type="GO" id="GO:0000160">
    <property type="term" value="P:phosphorelay signal transduction system"/>
    <property type="evidence" value="ECO:0007669"/>
    <property type="project" value="InterPro"/>
</dbReference>
<keyword evidence="1 2" id="KW-0597">Phosphoprotein</keyword>
<accession>W4MG64</accession>
<keyword evidence="5" id="KW-1185">Reference proteome</keyword>
<feature type="domain" description="Response regulatory" evidence="3">
    <location>
        <begin position="8"/>
        <end position="125"/>
    </location>
</feature>
<protein>
    <recommendedName>
        <fullName evidence="3">Response regulatory domain-containing protein</fullName>
    </recommendedName>
</protein>
<evidence type="ECO:0000256" key="1">
    <source>
        <dbReference type="ARBA" id="ARBA00022553"/>
    </source>
</evidence>
<evidence type="ECO:0000313" key="4">
    <source>
        <dbReference type="EMBL" id="ETX08672.1"/>
    </source>
</evidence>
<dbReference type="EMBL" id="AZHX01000162">
    <property type="protein sequence ID" value="ETX08672.1"/>
    <property type="molecule type" value="Genomic_DNA"/>
</dbReference>
<organism evidence="4 5">
    <name type="scientific">Candidatus Entotheonella gemina</name>
    <dbReference type="NCBI Taxonomy" id="1429439"/>
    <lineage>
        <taxon>Bacteria</taxon>
        <taxon>Pseudomonadati</taxon>
        <taxon>Nitrospinota/Tectimicrobiota group</taxon>
        <taxon>Candidatus Tectimicrobiota</taxon>
        <taxon>Candidatus Entotheonellia</taxon>
        <taxon>Candidatus Entotheonellales</taxon>
        <taxon>Candidatus Entotheonellaceae</taxon>
        <taxon>Candidatus Entotheonella</taxon>
    </lineage>
</organism>
<comment type="caution">
    <text evidence="4">The sequence shown here is derived from an EMBL/GenBank/DDBJ whole genome shotgun (WGS) entry which is preliminary data.</text>
</comment>
<dbReference type="SMART" id="SM00448">
    <property type="entry name" value="REC"/>
    <property type="match status" value="1"/>
</dbReference>
<reference evidence="4 5" key="1">
    <citation type="journal article" date="2014" name="Nature">
        <title>An environmental bacterial taxon with a large and distinct metabolic repertoire.</title>
        <authorList>
            <person name="Wilson M.C."/>
            <person name="Mori T."/>
            <person name="Ruckert C."/>
            <person name="Uria A.R."/>
            <person name="Helf M.J."/>
            <person name="Takada K."/>
            <person name="Gernert C."/>
            <person name="Steffens U.A."/>
            <person name="Heycke N."/>
            <person name="Schmitt S."/>
            <person name="Rinke C."/>
            <person name="Helfrich E.J."/>
            <person name="Brachmann A.O."/>
            <person name="Gurgui C."/>
            <person name="Wakimoto T."/>
            <person name="Kracht M."/>
            <person name="Crusemann M."/>
            <person name="Hentschel U."/>
            <person name="Abe I."/>
            <person name="Matsunaga S."/>
            <person name="Kalinowski J."/>
            <person name="Takeyama H."/>
            <person name="Piel J."/>
        </authorList>
    </citation>
    <scope>NUCLEOTIDE SEQUENCE [LARGE SCALE GENOMIC DNA]</scope>
    <source>
        <strain evidence="5">TSY2</strain>
    </source>
</reference>
<dbReference type="CDD" id="cd17574">
    <property type="entry name" value="REC_OmpR"/>
    <property type="match status" value="1"/>
</dbReference>
<evidence type="ECO:0000256" key="2">
    <source>
        <dbReference type="PROSITE-ProRule" id="PRU00169"/>
    </source>
</evidence>
<gene>
    <name evidence="4" type="ORF">ETSY2_04030</name>
</gene>
<dbReference type="InterPro" id="IPR050595">
    <property type="entry name" value="Bact_response_regulator"/>
</dbReference>
<dbReference type="AlphaFoldDB" id="W4MG64"/>
<dbReference type="PANTHER" id="PTHR44591">
    <property type="entry name" value="STRESS RESPONSE REGULATOR PROTEIN 1"/>
    <property type="match status" value="1"/>
</dbReference>
<dbReference type="PROSITE" id="PS50110">
    <property type="entry name" value="RESPONSE_REGULATORY"/>
    <property type="match status" value="1"/>
</dbReference>
<dbReference type="Proteomes" id="UP000019140">
    <property type="component" value="Unassembled WGS sequence"/>
</dbReference>